<dbReference type="Pfam" id="PF13302">
    <property type="entry name" value="Acetyltransf_3"/>
    <property type="match status" value="1"/>
</dbReference>
<evidence type="ECO:0000259" key="1">
    <source>
        <dbReference type="PROSITE" id="PS51186"/>
    </source>
</evidence>
<dbReference type="PANTHER" id="PTHR43441:SF2">
    <property type="entry name" value="FAMILY ACETYLTRANSFERASE, PUTATIVE (AFU_ORTHOLOGUE AFUA_7G00850)-RELATED"/>
    <property type="match status" value="1"/>
</dbReference>
<protein>
    <submittedName>
        <fullName evidence="2">GNAT family N-acetyltransferase</fullName>
        <ecNumber evidence="2">2.3.-.-</ecNumber>
    </submittedName>
</protein>
<feature type="domain" description="N-acetyltransferase" evidence="1">
    <location>
        <begin position="5"/>
        <end position="192"/>
    </location>
</feature>
<dbReference type="EMBL" id="JBHSPR010000020">
    <property type="protein sequence ID" value="MFC6019473.1"/>
    <property type="molecule type" value="Genomic_DNA"/>
</dbReference>
<dbReference type="Gene3D" id="3.40.630.30">
    <property type="match status" value="1"/>
</dbReference>
<dbReference type="EC" id="2.3.-.-" evidence="2"/>
<dbReference type="InterPro" id="IPR000182">
    <property type="entry name" value="GNAT_dom"/>
</dbReference>
<proteinExistence type="predicted"/>
<dbReference type="InterPro" id="IPR016181">
    <property type="entry name" value="Acyl_CoA_acyltransferase"/>
</dbReference>
<name>A0ABW1KFA3_9ACTN</name>
<keyword evidence="2" id="KW-0012">Acyltransferase</keyword>
<comment type="caution">
    <text evidence="2">The sequence shown here is derived from an EMBL/GenBank/DDBJ whole genome shotgun (WGS) entry which is preliminary data.</text>
</comment>
<sequence>MTPSVRLRPVVESDLVMFQRFLTEPGLIGLDWAGFRDAQEPARRFATDGYLGAEQSRLIVEVGGESEAETAAAETPGAEPAGAEPVTAEWVAAGFVSWHATGPGTARFWEIGIALLPQWRGQGIGWRAQASLCDYLFTHTPVERIQAGTHPENTAEQRSLEKAGFRLEGVVRSVEFRAGRWRDGWLYSRLRGDPSPL</sequence>
<accession>A0ABW1KFA3</accession>
<evidence type="ECO:0000313" key="2">
    <source>
        <dbReference type="EMBL" id="MFC6019473.1"/>
    </source>
</evidence>
<reference evidence="3" key="1">
    <citation type="journal article" date="2019" name="Int. J. Syst. Evol. Microbiol.">
        <title>The Global Catalogue of Microorganisms (GCM) 10K type strain sequencing project: providing services to taxonomists for standard genome sequencing and annotation.</title>
        <authorList>
            <consortium name="The Broad Institute Genomics Platform"/>
            <consortium name="The Broad Institute Genome Sequencing Center for Infectious Disease"/>
            <person name="Wu L."/>
            <person name="Ma J."/>
        </authorList>
    </citation>
    <scope>NUCLEOTIDE SEQUENCE [LARGE SCALE GENOMIC DNA]</scope>
    <source>
        <strain evidence="3">ZS-35-S2</strain>
    </source>
</reference>
<evidence type="ECO:0000313" key="3">
    <source>
        <dbReference type="Proteomes" id="UP001596203"/>
    </source>
</evidence>
<keyword evidence="2" id="KW-0808">Transferase</keyword>
<keyword evidence="3" id="KW-1185">Reference proteome</keyword>
<dbReference type="InterPro" id="IPR051908">
    <property type="entry name" value="Ribosomal_N-acetyltransferase"/>
</dbReference>
<gene>
    <name evidence="2" type="ORF">ACFP2T_25100</name>
</gene>
<dbReference type="Proteomes" id="UP001596203">
    <property type="component" value="Unassembled WGS sequence"/>
</dbReference>
<dbReference type="SUPFAM" id="SSF55729">
    <property type="entry name" value="Acyl-CoA N-acyltransferases (Nat)"/>
    <property type="match status" value="1"/>
</dbReference>
<dbReference type="PROSITE" id="PS51186">
    <property type="entry name" value="GNAT"/>
    <property type="match status" value="1"/>
</dbReference>
<dbReference type="PANTHER" id="PTHR43441">
    <property type="entry name" value="RIBOSOMAL-PROTEIN-SERINE ACETYLTRANSFERASE"/>
    <property type="match status" value="1"/>
</dbReference>
<organism evidence="2 3">
    <name type="scientific">Plantactinospora solaniradicis</name>
    <dbReference type="NCBI Taxonomy" id="1723736"/>
    <lineage>
        <taxon>Bacteria</taxon>
        <taxon>Bacillati</taxon>
        <taxon>Actinomycetota</taxon>
        <taxon>Actinomycetes</taxon>
        <taxon>Micromonosporales</taxon>
        <taxon>Micromonosporaceae</taxon>
        <taxon>Plantactinospora</taxon>
    </lineage>
</organism>
<dbReference type="RefSeq" id="WP_377425430.1">
    <property type="nucleotide sequence ID" value="NZ_JBHSPR010000020.1"/>
</dbReference>
<dbReference type="GO" id="GO:0016746">
    <property type="term" value="F:acyltransferase activity"/>
    <property type="evidence" value="ECO:0007669"/>
    <property type="project" value="UniProtKB-KW"/>
</dbReference>